<accession>L9X0Y4</accession>
<evidence type="ECO:0000313" key="4">
    <source>
        <dbReference type="Proteomes" id="UP000011688"/>
    </source>
</evidence>
<feature type="compositionally biased region" description="Low complexity" evidence="1">
    <location>
        <begin position="1"/>
        <end position="12"/>
    </location>
</feature>
<proteinExistence type="predicted"/>
<dbReference type="RefSeq" id="WP_005558300.1">
    <property type="nucleotide sequence ID" value="NZ_AOIB01000031.1"/>
</dbReference>
<gene>
    <name evidence="3" type="ORF">C491_16912</name>
</gene>
<sequence length="125" mass="13758">MTNNGRTTTNNDNEIERNGSDLGRDTRRRQVTQRHYDPARDGELTTAIVFAVAEAEGVSPSEVTSPPLYDSVDVAAIEDAFFGSESESEPRRGAGVVEFRYVDYLLKVRSDGWILVCESTGVDPS</sequence>
<evidence type="ECO:0000259" key="2">
    <source>
        <dbReference type="Pfam" id="PF18545"/>
    </source>
</evidence>
<protein>
    <recommendedName>
        <fullName evidence="2">Halobacterial output domain-containing protein</fullName>
    </recommendedName>
</protein>
<dbReference type="OrthoDB" id="331383at2157"/>
<evidence type="ECO:0000256" key="1">
    <source>
        <dbReference type="SAM" id="MobiDB-lite"/>
    </source>
</evidence>
<dbReference type="AlphaFoldDB" id="L9X0Y4"/>
<keyword evidence="4" id="KW-1185">Reference proteome</keyword>
<name>L9X0Y4_9EURY</name>
<dbReference type="Pfam" id="PF18545">
    <property type="entry name" value="HalOD1"/>
    <property type="match status" value="1"/>
</dbReference>
<dbReference type="Proteomes" id="UP000011688">
    <property type="component" value="Unassembled WGS sequence"/>
</dbReference>
<feature type="compositionally biased region" description="Basic and acidic residues" evidence="1">
    <location>
        <begin position="14"/>
        <end position="25"/>
    </location>
</feature>
<dbReference type="InterPro" id="IPR040624">
    <property type="entry name" value="HalOD1"/>
</dbReference>
<feature type="region of interest" description="Disordered" evidence="1">
    <location>
        <begin position="1"/>
        <end position="40"/>
    </location>
</feature>
<dbReference type="eggNOG" id="arCOG08928">
    <property type="taxonomic scope" value="Archaea"/>
</dbReference>
<evidence type="ECO:0000313" key="3">
    <source>
        <dbReference type="EMBL" id="ELY55414.1"/>
    </source>
</evidence>
<feature type="domain" description="Halobacterial output" evidence="2">
    <location>
        <begin position="43"/>
        <end position="116"/>
    </location>
</feature>
<comment type="caution">
    <text evidence="3">The sequence shown here is derived from an EMBL/GenBank/DDBJ whole genome shotgun (WGS) entry which is preliminary data.</text>
</comment>
<organism evidence="3 4">
    <name type="scientific">Natronococcus amylolyticus DSM 10524</name>
    <dbReference type="NCBI Taxonomy" id="1227497"/>
    <lineage>
        <taxon>Archaea</taxon>
        <taxon>Methanobacteriati</taxon>
        <taxon>Methanobacteriota</taxon>
        <taxon>Stenosarchaea group</taxon>
        <taxon>Halobacteria</taxon>
        <taxon>Halobacteriales</taxon>
        <taxon>Natrialbaceae</taxon>
        <taxon>Natronococcus</taxon>
    </lineage>
</organism>
<dbReference type="EMBL" id="AOIB01000031">
    <property type="protein sequence ID" value="ELY55414.1"/>
    <property type="molecule type" value="Genomic_DNA"/>
</dbReference>
<dbReference type="STRING" id="1227497.C491_16912"/>
<reference evidence="3 4" key="1">
    <citation type="journal article" date="2014" name="PLoS Genet.">
        <title>Phylogenetically driven sequencing of extremely halophilic archaea reveals strategies for static and dynamic osmo-response.</title>
        <authorList>
            <person name="Becker E.A."/>
            <person name="Seitzer P.M."/>
            <person name="Tritt A."/>
            <person name="Larsen D."/>
            <person name="Krusor M."/>
            <person name="Yao A.I."/>
            <person name="Wu D."/>
            <person name="Madern D."/>
            <person name="Eisen J.A."/>
            <person name="Darling A.E."/>
            <person name="Facciotti M.T."/>
        </authorList>
    </citation>
    <scope>NUCLEOTIDE SEQUENCE [LARGE SCALE GENOMIC DNA]</scope>
    <source>
        <strain evidence="3 4">DSM 10524</strain>
    </source>
</reference>